<feature type="domain" description="EGF-like" evidence="6">
    <location>
        <begin position="995"/>
        <end position="1032"/>
    </location>
</feature>
<keyword evidence="2" id="KW-1015">Disulfide bond</keyword>
<dbReference type="PROSITE" id="PS50026">
    <property type="entry name" value="EGF_3"/>
    <property type="match status" value="3"/>
</dbReference>
<evidence type="ECO:0000256" key="3">
    <source>
        <dbReference type="PROSITE-ProRule" id="PRU00504"/>
    </source>
</evidence>
<protein>
    <recommendedName>
        <fullName evidence="6">EGF-like domain-containing protein</fullName>
    </recommendedName>
</protein>
<keyword evidence="4" id="KW-0472">Membrane</keyword>
<dbReference type="InterPro" id="IPR001258">
    <property type="entry name" value="NHL_repeat"/>
</dbReference>
<dbReference type="EMBL" id="CAJNOJ010000105">
    <property type="protein sequence ID" value="CAF1121032.1"/>
    <property type="molecule type" value="Genomic_DNA"/>
</dbReference>
<dbReference type="PROSITE" id="PS51125">
    <property type="entry name" value="NHL"/>
    <property type="match status" value="4"/>
</dbReference>
<gene>
    <name evidence="7" type="ORF">EDS130_LOCUS21052</name>
    <name evidence="8" type="ORF">XAT740_LOCUS30848</name>
</gene>
<feature type="signal peptide" evidence="5">
    <location>
        <begin position="1"/>
        <end position="22"/>
    </location>
</feature>
<dbReference type="Gene3D" id="2.10.25.10">
    <property type="entry name" value="Laminin"/>
    <property type="match status" value="2"/>
</dbReference>
<keyword evidence="5" id="KW-0732">Signal</keyword>
<evidence type="ECO:0000313" key="8">
    <source>
        <dbReference type="EMBL" id="CAF1338968.1"/>
    </source>
</evidence>
<dbReference type="PROSITE" id="PS01186">
    <property type="entry name" value="EGF_2"/>
    <property type="match status" value="1"/>
</dbReference>
<feature type="repeat" description="NHL" evidence="3">
    <location>
        <begin position="886"/>
        <end position="922"/>
    </location>
</feature>
<dbReference type="SMART" id="SM00181">
    <property type="entry name" value="EGF"/>
    <property type="match status" value="3"/>
</dbReference>
<dbReference type="PANTHER" id="PTHR24104">
    <property type="entry name" value="E3 UBIQUITIN-PROTEIN LIGASE NHLRC1-RELATED"/>
    <property type="match status" value="1"/>
</dbReference>
<feature type="transmembrane region" description="Helical" evidence="4">
    <location>
        <begin position="1087"/>
        <end position="1108"/>
    </location>
</feature>
<accession>A0A815GF60</accession>
<dbReference type="GO" id="GO:0008270">
    <property type="term" value="F:zinc ion binding"/>
    <property type="evidence" value="ECO:0007669"/>
    <property type="project" value="UniProtKB-KW"/>
</dbReference>
<dbReference type="Gene3D" id="2.40.10.500">
    <property type="match status" value="2"/>
</dbReference>
<dbReference type="PROSITE" id="PS00022">
    <property type="entry name" value="EGF_1"/>
    <property type="match status" value="2"/>
</dbReference>
<dbReference type="Gene3D" id="2.120.10.30">
    <property type="entry name" value="TolB, C-terminal domain"/>
    <property type="match status" value="3"/>
</dbReference>
<dbReference type="PANTHER" id="PTHR24104:SF25">
    <property type="entry name" value="PROTEIN LIN-41"/>
    <property type="match status" value="1"/>
</dbReference>
<dbReference type="AlphaFoldDB" id="A0A815GF60"/>
<name>A0A815GF60_ADIRI</name>
<evidence type="ECO:0000313" key="7">
    <source>
        <dbReference type="EMBL" id="CAF1121032.1"/>
    </source>
</evidence>
<keyword evidence="9" id="KW-1185">Reference proteome</keyword>
<evidence type="ECO:0000256" key="4">
    <source>
        <dbReference type="SAM" id="Phobius"/>
    </source>
</evidence>
<dbReference type="OrthoDB" id="6228714at2759"/>
<feature type="disulfide bond" evidence="2">
    <location>
        <begin position="983"/>
        <end position="992"/>
    </location>
</feature>
<feature type="domain" description="EGF-like" evidence="6">
    <location>
        <begin position="953"/>
        <end position="993"/>
    </location>
</feature>
<evidence type="ECO:0000259" key="6">
    <source>
        <dbReference type="PROSITE" id="PS50026"/>
    </source>
</evidence>
<dbReference type="SUPFAM" id="SSF101898">
    <property type="entry name" value="NHL repeat"/>
    <property type="match status" value="3"/>
</dbReference>
<feature type="domain" description="EGF-like" evidence="6">
    <location>
        <begin position="1034"/>
        <end position="1071"/>
    </location>
</feature>
<dbReference type="InterPro" id="IPR050952">
    <property type="entry name" value="TRIM-NHL_E3_ligases"/>
</dbReference>
<keyword evidence="2" id="KW-0245">EGF-like domain</keyword>
<comment type="caution">
    <text evidence="2">Lacks conserved residue(s) required for the propagation of feature annotation.</text>
</comment>
<reference evidence="8" key="1">
    <citation type="submission" date="2021-02" db="EMBL/GenBank/DDBJ databases">
        <authorList>
            <person name="Nowell W R."/>
        </authorList>
    </citation>
    <scope>NUCLEOTIDE SEQUENCE</scope>
</reference>
<comment type="caution">
    <text evidence="8">The sequence shown here is derived from an EMBL/GenBank/DDBJ whole genome shotgun (WGS) entry which is preliminary data.</text>
</comment>
<organism evidence="8 9">
    <name type="scientific">Adineta ricciae</name>
    <name type="common">Rotifer</name>
    <dbReference type="NCBI Taxonomy" id="249248"/>
    <lineage>
        <taxon>Eukaryota</taxon>
        <taxon>Metazoa</taxon>
        <taxon>Spiralia</taxon>
        <taxon>Gnathifera</taxon>
        <taxon>Rotifera</taxon>
        <taxon>Eurotatoria</taxon>
        <taxon>Bdelloidea</taxon>
        <taxon>Adinetida</taxon>
        <taxon>Adinetidae</taxon>
        <taxon>Adineta</taxon>
    </lineage>
</organism>
<dbReference type="InterPro" id="IPR000742">
    <property type="entry name" value="EGF"/>
</dbReference>
<dbReference type="CDD" id="cd05819">
    <property type="entry name" value="NHL"/>
    <property type="match status" value="3"/>
</dbReference>
<proteinExistence type="predicted"/>
<evidence type="ECO:0000256" key="1">
    <source>
        <dbReference type="ARBA" id="ARBA00022737"/>
    </source>
</evidence>
<dbReference type="Pfam" id="PF01436">
    <property type="entry name" value="NHL"/>
    <property type="match status" value="1"/>
</dbReference>
<keyword evidence="1" id="KW-0677">Repeat</keyword>
<sequence>MMLKNVFAVVLINLLIIVKVSDELQLSSDRTWDQNGITVAGNANGSGGSSLHSLSQPTGIVILDDDDDDDVLYVSDCLNDRIVVVQLGVTNDVFTIGSGYGSAPTEFARPSDVFIIDAALYINDAQNLRVKRTSLNGSNPTIVLNYTGALNSPTFLYVDKNNGIYLSETNGHRIVYFPVNSSYSSVVAGTGTPGANTNQLYTPYGFFVTDNGTLYIADSFNHRILKWLSGASSGTVVAGNGTAGASLSQLSVPTDVIVDDNEQIYICEHGNSRITRWKPNSQFGECIAACTGTFGVTATELYNPISLAFDRYGSIYVSDYGNNRAQKFQIVLHNISFNQPKFSTCTTWKSHATTSVNRSYVGTTPYSLFIDTNNMIYVSEYAYSRVQVWLENITTPAKNISGGLSYPYSVFVTDNGDVYVDNGVSNDRVDKWTINKTSSVPAMYVQSRCRGLFVDIYENIYCSMDLEHRVVKRWCTDGPNVTKTIAGNGSAGALAHMLKGPTGIFVDVNTNLYVADCYNNRIQFFLSGKLNATTIAGSGAPATISLTCPTDIKLDADGYLFIVDSQNNRIVRSRSLGFECIVGCSSGAGSTSNKLNQPTTISFDSFGNLFVTDLINNRVQKFLLTNENCSVSYNQPKFCLNASWNSNATTFLDSKVIGSEPQDIFIDTNDTAYLVSRVSGDIFITSKDGNNTLLLNISVGSKIRYSLFVANNKDVYVDDGAVDGSVDRWIFNTTRVVTSMNVTSLCYDLFIDIDDVLYCSNDNQHQVVKTLLESNSSTVTIAAGNGTQGSESNMLFFPRGIFVDMNRNLYVADCGNNRVQKYSSNQLNGITIVGTGSNHSTILSCPAGIVLDENDYLFIVDSNNNRIIGSSSDGFRCIVGCSAVAGSAADELNSPQQISFDSYGNLFVTDSDNDRVQKFLLDPNSCDNTVLSTTTKQTSLYSTELPTTASVSTSTICDMLRPCQYNGSCYAGNNTQYGYICTCLSDFNGSECQYDQRLCKPNTCWNNGVCNETSNSTVLCSCQMGWMGIYCEEKLDYCQNVTCENNGVCRKLLLGYRCECLGNSYSGHHCEFTDGKTVLYQRIAKSFAYIAIIAMSLVALFVVFMDILKYCFGIDLADRDLPRRNKVKKRRAPVILRFVYIDSVRS</sequence>
<dbReference type="CDD" id="cd00054">
    <property type="entry name" value="EGF_CA"/>
    <property type="match status" value="2"/>
</dbReference>
<feature type="repeat" description="NHL" evidence="3">
    <location>
        <begin position="288"/>
        <end position="331"/>
    </location>
</feature>
<feature type="chain" id="PRO_5036411603" description="EGF-like domain-containing protein" evidence="5">
    <location>
        <begin position="23"/>
        <end position="1146"/>
    </location>
</feature>
<dbReference type="InterPro" id="IPR011042">
    <property type="entry name" value="6-blade_b-propeller_TolB-like"/>
</dbReference>
<dbReference type="Proteomes" id="UP000663852">
    <property type="component" value="Unassembled WGS sequence"/>
</dbReference>
<dbReference type="EMBL" id="CAJNOR010002771">
    <property type="protein sequence ID" value="CAF1338968.1"/>
    <property type="molecule type" value="Genomic_DNA"/>
</dbReference>
<keyword evidence="4" id="KW-0812">Transmembrane</keyword>
<feature type="repeat" description="NHL" evidence="3">
    <location>
        <begin position="489"/>
        <end position="528"/>
    </location>
</feature>
<dbReference type="Proteomes" id="UP000663828">
    <property type="component" value="Unassembled WGS sequence"/>
</dbReference>
<feature type="disulfide bond" evidence="2">
    <location>
        <begin position="1022"/>
        <end position="1031"/>
    </location>
</feature>
<feature type="repeat" description="NHL" evidence="3">
    <location>
        <begin position="789"/>
        <end position="825"/>
    </location>
</feature>
<keyword evidence="4" id="KW-1133">Transmembrane helix</keyword>
<evidence type="ECO:0000313" key="9">
    <source>
        <dbReference type="Proteomes" id="UP000663828"/>
    </source>
</evidence>
<dbReference type="SUPFAM" id="SSF57196">
    <property type="entry name" value="EGF/Laminin"/>
    <property type="match status" value="3"/>
</dbReference>
<evidence type="ECO:0000256" key="5">
    <source>
        <dbReference type="SAM" id="SignalP"/>
    </source>
</evidence>
<evidence type="ECO:0000256" key="2">
    <source>
        <dbReference type="PROSITE-ProRule" id="PRU00076"/>
    </source>
</evidence>